<keyword evidence="5" id="KW-0472">Membrane</keyword>
<keyword evidence="6 7" id="KW-0012">Acyltransferase</keyword>
<evidence type="ECO:0000256" key="2">
    <source>
        <dbReference type="ARBA" id="ARBA00022475"/>
    </source>
</evidence>
<dbReference type="InterPro" id="IPR004960">
    <property type="entry name" value="LipA_acyltrans"/>
</dbReference>
<dbReference type="AlphaFoldDB" id="A0A225NUS0"/>
<evidence type="ECO:0000256" key="1">
    <source>
        <dbReference type="ARBA" id="ARBA00004533"/>
    </source>
</evidence>
<dbReference type="GO" id="GO:0009247">
    <property type="term" value="P:glycolipid biosynthetic process"/>
    <property type="evidence" value="ECO:0007669"/>
    <property type="project" value="UniProtKB-ARBA"/>
</dbReference>
<evidence type="ECO:0000256" key="3">
    <source>
        <dbReference type="ARBA" id="ARBA00022519"/>
    </source>
</evidence>
<accession>A0A225NUS0</accession>
<dbReference type="OrthoDB" id="9801955at2"/>
<evidence type="ECO:0000313" key="8">
    <source>
        <dbReference type="Proteomes" id="UP000215377"/>
    </source>
</evidence>
<protein>
    <submittedName>
        <fullName evidence="7">Lauroyl acyltransferase</fullName>
    </submittedName>
</protein>
<gene>
    <name evidence="7" type="ORF">ATO3_00500</name>
</gene>
<dbReference type="CDD" id="cd07984">
    <property type="entry name" value="LPLAT_LABLAT-like"/>
    <property type="match status" value="1"/>
</dbReference>
<evidence type="ECO:0000256" key="5">
    <source>
        <dbReference type="ARBA" id="ARBA00023136"/>
    </source>
</evidence>
<dbReference type="PANTHER" id="PTHR30606:SF10">
    <property type="entry name" value="PHOSPHATIDYLINOSITOL MANNOSIDE ACYLTRANSFERASE"/>
    <property type="match status" value="1"/>
</dbReference>
<keyword evidence="4 7" id="KW-0808">Transferase</keyword>
<sequence length="295" mass="33054">MSDTTDDRPFAKRAGQYLTNLALMSVIRLSGLLPYRARVRTIGWVTSRIIAPLAGFRRRIRDNLAHTMPGLDRAEVERLVRAVPDNMGRALIETYSGPPFVEIAQQAEVTGPGLEVLAKARDEGKPVIIVTAHFGNYDAARASLIHHGFEVGGFYRPLDNPYVNKPYTRAITAIGEPLFTQSRKGMANMVRHLKAGGVLAIVADRHAVGGEVMPFFGKPAATSLVTAELALRFDAPLLPVYGLRKPDGIHFEIVTQEPIPHTDPETMTREITERLESFVREHMDQWFWIHRRWKV</sequence>
<dbReference type="GO" id="GO:0016746">
    <property type="term" value="F:acyltransferase activity"/>
    <property type="evidence" value="ECO:0007669"/>
    <property type="project" value="UniProtKB-KW"/>
</dbReference>
<evidence type="ECO:0000256" key="4">
    <source>
        <dbReference type="ARBA" id="ARBA00022679"/>
    </source>
</evidence>
<dbReference type="PANTHER" id="PTHR30606">
    <property type="entry name" value="LIPID A BIOSYNTHESIS LAUROYL ACYLTRANSFERASE"/>
    <property type="match status" value="1"/>
</dbReference>
<dbReference type="Proteomes" id="UP000215377">
    <property type="component" value="Unassembled WGS sequence"/>
</dbReference>
<keyword evidence="8" id="KW-1185">Reference proteome</keyword>
<dbReference type="PIRSF" id="PIRSF026649">
    <property type="entry name" value="MsbB"/>
    <property type="match status" value="1"/>
</dbReference>
<organism evidence="7 8">
    <name type="scientific">Marinibacterium profundimaris</name>
    <dbReference type="NCBI Taxonomy" id="1679460"/>
    <lineage>
        <taxon>Bacteria</taxon>
        <taxon>Pseudomonadati</taxon>
        <taxon>Pseudomonadota</taxon>
        <taxon>Alphaproteobacteria</taxon>
        <taxon>Rhodobacterales</taxon>
        <taxon>Paracoccaceae</taxon>
        <taxon>Marinibacterium</taxon>
    </lineage>
</organism>
<dbReference type="RefSeq" id="WP_088647847.1">
    <property type="nucleotide sequence ID" value="NZ_AQQR01000001.1"/>
</dbReference>
<dbReference type="EMBL" id="AQQR01000001">
    <property type="protein sequence ID" value="OWU77257.1"/>
    <property type="molecule type" value="Genomic_DNA"/>
</dbReference>
<keyword evidence="3" id="KW-0997">Cell inner membrane</keyword>
<evidence type="ECO:0000313" key="7">
    <source>
        <dbReference type="EMBL" id="OWU77257.1"/>
    </source>
</evidence>
<keyword evidence="2" id="KW-1003">Cell membrane</keyword>
<name>A0A225NUS0_9RHOB</name>
<dbReference type="Pfam" id="PF03279">
    <property type="entry name" value="Lip_A_acyltrans"/>
    <property type="match status" value="1"/>
</dbReference>
<reference evidence="7 8" key="1">
    <citation type="submission" date="2013-04" db="EMBL/GenBank/DDBJ databases">
        <title>Oceanicola sp. 22II1-22F33 Genome Sequencing.</title>
        <authorList>
            <person name="Lai Q."/>
            <person name="Li G."/>
            <person name="Shao Z."/>
        </authorList>
    </citation>
    <scope>NUCLEOTIDE SEQUENCE [LARGE SCALE GENOMIC DNA]</scope>
    <source>
        <strain evidence="7 8">22II1-22F33</strain>
    </source>
</reference>
<proteinExistence type="predicted"/>
<comment type="caution">
    <text evidence="7">The sequence shown here is derived from an EMBL/GenBank/DDBJ whole genome shotgun (WGS) entry which is preliminary data.</text>
</comment>
<evidence type="ECO:0000256" key="6">
    <source>
        <dbReference type="ARBA" id="ARBA00023315"/>
    </source>
</evidence>
<comment type="subcellular location">
    <subcellularLocation>
        <location evidence="1">Cell inner membrane</location>
    </subcellularLocation>
</comment>
<dbReference type="GO" id="GO:0005886">
    <property type="term" value="C:plasma membrane"/>
    <property type="evidence" value="ECO:0007669"/>
    <property type="project" value="UniProtKB-SubCell"/>
</dbReference>